<dbReference type="InParanoid" id="A0A369JNK3"/>
<evidence type="ECO:0000256" key="2">
    <source>
        <dbReference type="SAM" id="Phobius"/>
    </source>
</evidence>
<comment type="caution">
    <text evidence="3">The sequence shown here is derived from an EMBL/GenBank/DDBJ whole genome shotgun (WGS) entry which is preliminary data.</text>
</comment>
<feature type="region of interest" description="Disordered" evidence="1">
    <location>
        <begin position="1"/>
        <end position="47"/>
    </location>
</feature>
<dbReference type="PANTHER" id="PTHR13551">
    <property type="entry name" value="BRAIN PROTEIN I3"/>
    <property type="match status" value="1"/>
</dbReference>
<dbReference type="Proteomes" id="UP000076154">
    <property type="component" value="Unassembled WGS sequence"/>
</dbReference>
<dbReference type="EMBL" id="LUEZ02000055">
    <property type="protein sequence ID" value="RDB21263.1"/>
    <property type="molecule type" value="Genomic_DNA"/>
</dbReference>
<protein>
    <recommendedName>
        <fullName evidence="5">Brain protein I3</fullName>
    </recommendedName>
</protein>
<feature type="transmembrane region" description="Helical" evidence="2">
    <location>
        <begin position="70"/>
        <end position="95"/>
    </location>
</feature>
<feature type="compositionally biased region" description="Pro residues" evidence="1">
    <location>
        <begin position="29"/>
        <end position="39"/>
    </location>
</feature>
<keyword evidence="2" id="KW-1133">Transmembrane helix</keyword>
<feature type="compositionally biased region" description="Low complexity" evidence="1">
    <location>
        <begin position="1"/>
        <end position="13"/>
    </location>
</feature>
<sequence>MSSQKQGGQADYGGPPPPGYGQPSQQIPQPYPSQAPPGQPQYQSTAPPIVSAEQYRASLYMRCAQGQHDWTIRFGLCGILCAIFCFPIGFICLFLDTDRVCARCGIRS</sequence>
<dbReference type="STRING" id="39966.A0A369JNK3"/>
<dbReference type="OrthoDB" id="2564984at2759"/>
<evidence type="ECO:0000256" key="1">
    <source>
        <dbReference type="SAM" id="MobiDB-lite"/>
    </source>
</evidence>
<dbReference type="InterPro" id="IPR019317">
    <property type="entry name" value="BRI3"/>
</dbReference>
<keyword evidence="4" id="KW-1185">Reference proteome</keyword>
<name>A0A369JNK3_HYPMA</name>
<dbReference type="AlphaFoldDB" id="A0A369JNK3"/>
<keyword evidence="2" id="KW-0472">Membrane</keyword>
<evidence type="ECO:0008006" key="5">
    <source>
        <dbReference type="Google" id="ProtNLM"/>
    </source>
</evidence>
<accession>A0A369JNK3</accession>
<dbReference type="PANTHER" id="PTHR13551:SF2">
    <property type="entry name" value="BRAIN PROTEIN I3"/>
    <property type="match status" value="1"/>
</dbReference>
<reference evidence="3" key="1">
    <citation type="submission" date="2018-04" db="EMBL/GenBank/DDBJ databases">
        <title>Whole genome sequencing of Hypsizygus marmoreus.</title>
        <authorList>
            <person name="Choi I.-G."/>
            <person name="Min B."/>
            <person name="Kim J.-G."/>
            <person name="Kim S."/>
            <person name="Oh Y.-L."/>
            <person name="Kong W.-S."/>
            <person name="Park H."/>
            <person name="Jeong J."/>
            <person name="Song E.-S."/>
        </authorList>
    </citation>
    <scope>NUCLEOTIDE SEQUENCE [LARGE SCALE GENOMIC DNA]</scope>
    <source>
        <strain evidence="3">51987-8</strain>
    </source>
</reference>
<evidence type="ECO:0000313" key="4">
    <source>
        <dbReference type="Proteomes" id="UP000076154"/>
    </source>
</evidence>
<keyword evidence="2" id="KW-0812">Transmembrane</keyword>
<evidence type="ECO:0000313" key="3">
    <source>
        <dbReference type="EMBL" id="RDB21263.1"/>
    </source>
</evidence>
<organism evidence="3 4">
    <name type="scientific">Hypsizygus marmoreus</name>
    <name type="common">White beech mushroom</name>
    <name type="synonym">Agaricus marmoreus</name>
    <dbReference type="NCBI Taxonomy" id="39966"/>
    <lineage>
        <taxon>Eukaryota</taxon>
        <taxon>Fungi</taxon>
        <taxon>Dikarya</taxon>
        <taxon>Basidiomycota</taxon>
        <taxon>Agaricomycotina</taxon>
        <taxon>Agaricomycetes</taxon>
        <taxon>Agaricomycetidae</taxon>
        <taxon>Agaricales</taxon>
        <taxon>Tricholomatineae</taxon>
        <taxon>Lyophyllaceae</taxon>
        <taxon>Hypsizygus</taxon>
    </lineage>
</organism>
<gene>
    <name evidence="3" type="ORF">Hypma_011683</name>
</gene>
<proteinExistence type="predicted"/>